<name>A0AA36EKA3_LACSI</name>
<reference evidence="2" key="1">
    <citation type="submission" date="2023-04" db="EMBL/GenBank/DDBJ databases">
        <authorList>
            <person name="Vijverberg K."/>
            <person name="Xiong W."/>
            <person name="Schranz E."/>
        </authorList>
    </citation>
    <scope>NUCLEOTIDE SEQUENCE</scope>
</reference>
<sequence>MTLGDDDDDDVVSEDTPLNSLGDKPPPPPTPSSSNSPTPSHPPPHTPSLPPGSLPRTDDAKKGENSQRSNDQQMIPEGTQIDIDFDNEQINTRKRKAFFLGGANDAKVESSFATGDSSSPPLCKKSKLTGDLNDLTKEWCKIPVMSIEFTSGSGSGSRANGQDRSGLTIDQIWEMITVEVL</sequence>
<accession>A0AA36EKA3</accession>
<evidence type="ECO:0000313" key="2">
    <source>
        <dbReference type="EMBL" id="CAI9299139.1"/>
    </source>
</evidence>
<dbReference type="EMBL" id="OX465084">
    <property type="protein sequence ID" value="CAI9299139.1"/>
    <property type="molecule type" value="Genomic_DNA"/>
</dbReference>
<keyword evidence="3" id="KW-1185">Reference proteome</keyword>
<feature type="region of interest" description="Disordered" evidence="1">
    <location>
        <begin position="1"/>
        <end position="87"/>
    </location>
</feature>
<feature type="compositionally biased region" description="Pro residues" evidence="1">
    <location>
        <begin position="39"/>
        <end position="53"/>
    </location>
</feature>
<feature type="compositionally biased region" description="Basic and acidic residues" evidence="1">
    <location>
        <begin position="56"/>
        <end position="65"/>
    </location>
</feature>
<evidence type="ECO:0000256" key="1">
    <source>
        <dbReference type="SAM" id="MobiDB-lite"/>
    </source>
</evidence>
<gene>
    <name evidence="2" type="ORF">LSALG_LOCUS37864</name>
</gene>
<dbReference type="Proteomes" id="UP001177003">
    <property type="component" value="Chromosome 8"/>
</dbReference>
<protein>
    <submittedName>
        <fullName evidence="2">Uncharacterized protein</fullName>
    </submittedName>
</protein>
<dbReference type="AlphaFoldDB" id="A0AA36EKA3"/>
<feature type="compositionally biased region" description="Acidic residues" evidence="1">
    <location>
        <begin position="1"/>
        <end position="13"/>
    </location>
</feature>
<proteinExistence type="predicted"/>
<organism evidence="2 3">
    <name type="scientific">Lactuca saligna</name>
    <name type="common">Willowleaf lettuce</name>
    <dbReference type="NCBI Taxonomy" id="75948"/>
    <lineage>
        <taxon>Eukaryota</taxon>
        <taxon>Viridiplantae</taxon>
        <taxon>Streptophyta</taxon>
        <taxon>Embryophyta</taxon>
        <taxon>Tracheophyta</taxon>
        <taxon>Spermatophyta</taxon>
        <taxon>Magnoliopsida</taxon>
        <taxon>eudicotyledons</taxon>
        <taxon>Gunneridae</taxon>
        <taxon>Pentapetalae</taxon>
        <taxon>asterids</taxon>
        <taxon>campanulids</taxon>
        <taxon>Asterales</taxon>
        <taxon>Asteraceae</taxon>
        <taxon>Cichorioideae</taxon>
        <taxon>Cichorieae</taxon>
        <taxon>Lactucinae</taxon>
        <taxon>Lactuca</taxon>
    </lineage>
</organism>
<evidence type="ECO:0000313" key="3">
    <source>
        <dbReference type="Proteomes" id="UP001177003"/>
    </source>
</evidence>